<accession>A0ACC6RY76</accession>
<feature type="non-terminal residue" evidence="1">
    <location>
        <position position="1"/>
    </location>
</feature>
<evidence type="ECO:0000313" key="2">
    <source>
        <dbReference type="Proteomes" id="UP001392318"/>
    </source>
</evidence>
<sequence>VRAADKIHTDDTPVPVLEPGRGKTRTARLWTYVRDDRPAGSRAPRAVWYRYSPDRKGERPREHLAGYTGILQADAFSGYDALYRDGT</sequence>
<protein>
    <submittedName>
        <fullName evidence="1">Transposase</fullName>
    </submittedName>
</protein>
<comment type="caution">
    <text evidence="1">The sequence shown here is derived from an EMBL/GenBank/DDBJ whole genome shotgun (WGS) entry which is preliminary data.</text>
</comment>
<keyword evidence="2" id="KW-1185">Reference proteome</keyword>
<proteinExistence type="predicted"/>
<dbReference type="Proteomes" id="UP001392318">
    <property type="component" value="Unassembled WGS sequence"/>
</dbReference>
<gene>
    <name evidence="1" type="ORF">VSR83_42065</name>
</gene>
<reference evidence="1" key="1">
    <citation type="submission" date="2024-01" db="EMBL/GenBank/DDBJ databases">
        <title>The diversity of rhizobia nodulating Mimosa spp. in eleven states of Brazil covering several biomes is determined by host plant, location, and edaphic factors.</title>
        <authorList>
            <person name="Rouws L."/>
            <person name="Barauna A."/>
            <person name="Beukes C."/>
            <person name="De Faria S.M."/>
            <person name="Gross E."/>
            <person name="Dos Reis Junior F.B."/>
            <person name="Simon M."/>
            <person name="Maluk M."/>
            <person name="Odee D.W."/>
            <person name="Kenicer G."/>
            <person name="Young J.P.W."/>
            <person name="Reis V.M."/>
            <person name="Zilli J."/>
            <person name="James E.K."/>
        </authorList>
    </citation>
    <scope>NUCLEOTIDE SEQUENCE</scope>
    <source>
        <strain evidence="1">JPY452</strain>
    </source>
</reference>
<organism evidence="1 2">
    <name type="scientific">Paraburkholderia unamae</name>
    <dbReference type="NCBI Taxonomy" id="219649"/>
    <lineage>
        <taxon>Bacteria</taxon>
        <taxon>Pseudomonadati</taxon>
        <taxon>Pseudomonadota</taxon>
        <taxon>Betaproteobacteria</taxon>
        <taxon>Burkholderiales</taxon>
        <taxon>Burkholderiaceae</taxon>
        <taxon>Paraburkholderia</taxon>
    </lineage>
</organism>
<dbReference type="EMBL" id="JAYMRU010000188">
    <property type="protein sequence ID" value="MEM5406467.1"/>
    <property type="molecule type" value="Genomic_DNA"/>
</dbReference>
<name>A0ACC6RY76_9BURK</name>
<evidence type="ECO:0000313" key="1">
    <source>
        <dbReference type="EMBL" id="MEM5406467.1"/>
    </source>
</evidence>
<feature type="non-terminal residue" evidence="1">
    <location>
        <position position="87"/>
    </location>
</feature>